<evidence type="ECO:0000313" key="2">
    <source>
        <dbReference type="EMBL" id="SVE22112.1"/>
    </source>
</evidence>
<feature type="non-terminal residue" evidence="2">
    <location>
        <position position="63"/>
    </location>
</feature>
<gene>
    <name evidence="2" type="ORF">METZ01_LOCUS474966</name>
</gene>
<sequence>MTEHGREGPPSQQAQPQPDQLYEDFQHYTQLCLYALKNPKRTAQNKTARYLQSATHGSDQRRS</sequence>
<proteinExistence type="predicted"/>
<evidence type="ECO:0000256" key="1">
    <source>
        <dbReference type="SAM" id="MobiDB-lite"/>
    </source>
</evidence>
<reference evidence="2" key="1">
    <citation type="submission" date="2018-05" db="EMBL/GenBank/DDBJ databases">
        <authorList>
            <person name="Lanie J.A."/>
            <person name="Ng W.-L."/>
            <person name="Kazmierczak K.M."/>
            <person name="Andrzejewski T.M."/>
            <person name="Davidsen T.M."/>
            <person name="Wayne K.J."/>
            <person name="Tettelin H."/>
            <person name="Glass J.I."/>
            <person name="Rusch D."/>
            <person name="Podicherti R."/>
            <person name="Tsui H.-C.T."/>
            <person name="Winkler M.E."/>
        </authorList>
    </citation>
    <scope>NUCLEOTIDE SEQUENCE</scope>
</reference>
<protein>
    <submittedName>
        <fullName evidence="2">Uncharacterized protein</fullName>
    </submittedName>
</protein>
<organism evidence="2">
    <name type="scientific">marine metagenome</name>
    <dbReference type="NCBI Taxonomy" id="408172"/>
    <lineage>
        <taxon>unclassified sequences</taxon>
        <taxon>metagenomes</taxon>
        <taxon>ecological metagenomes</taxon>
    </lineage>
</organism>
<name>A0A383BQA6_9ZZZZ</name>
<feature type="compositionally biased region" description="Low complexity" evidence="1">
    <location>
        <begin position="9"/>
        <end position="20"/>
    </location>
</feature>
<feature type="compositionally biased region" description="Polar residues" evidence="1">
    <location>
        <begin position="43"/>
        <end position="57"/>
    </location>
</feature>
<feature type="region of interest" description="Disordered" evidence="1">
    <location>
        <begin position="1"/>
        <end position="22"/>
    </location>
</feature>
<dbReference type="AlphaFoldDB" id="A0A383BQA6"/>
<dbReference type="EMBL" id="UINC01202351">
    <property type="protein sequence ID" value="SVE22112.1"/>
    <property type="molecule type" value="Genomic_DNA"/>
</dbReference>
<feature type="region of interest" description="Disordered" evidence="1">
    <location>
        <begin position="43"/>
        <end position="63"/>
    </location>
</feature>
<accession>A0A383BQA6</accession>